<name>B8EID7_METSB</name>
<keyword evidence="5" id="KW-0804">Transcription</keyword>
<dbReference type="GO" id="GO:0003677">
    <property type="term" value="F:DNA binding"/>
    <property type="evidence" value="ECO:0007669"/>
    <property type="project" value="UniProtKB-KW"/>
</dbReference>
<dbReference type="Gene3D" id="1.10.10.10">
    <property type="entry name" value="Winged helix-like DNA-binding domain superfamily/Winged helix DNA-binding domain"/>
    <property type="match status" value="1"/>
</dbReference>
<keyword evidence="9" id="KW-1185">Reference proteome</keyword>
<evidence type="ECO:0000256" key="1">
    <source>
        <dbReference type="ARBA" id="ARBA00004496"/>
    </source>
</evidence>
<evidence type="ECO:0000313" key="9">
    <source>
        <dbReference type="Proteomes" id="UP000002257"/>
    </source>
</evidence>
<evidence type="ECO:0000313" key="8">
    <source>
        <dbReference type="EMBL" id="ACK51256.1"/>
    </source>
</evidence>
<comment type="subcellular location">
    <subcellularLocation>
        <location evidence="1">Cytoplasm</location>
    </subcellularLocation>
</comment>
<dbReference type="OrthoDB" id="9806864at2"/>
<dbReference type="FunFam" id="1.10.10.10:FF:000163">
    <property type="entry name" value="MarR family transcriptional regulator"/>
    <property type="match status" value="1"/>
</dbReference>
<dbReference type="PROSITE" id="PS50995">
    <property type="entry name" value="HTH_MARR_2"/>
    <property type="match status" value="1"/>
</dbReference>
<proteinExistence type="predicted"/>
<dbReference type="GO" id="GO:0006950">
    <property type="term" value="P:response to stress"/>
    <property type="evidence" value="ECO:0007669"/>
    <property type="project" value="TreeGrafter"/>
</dbReference>
<evidence type="ECO:0000256" key="6">
    <source>
        <dbReference type="SAM" id="MobiDB-lite"/>
    </source>
</evidence>
<dbReference type="GO" id="GO:0003700">
    <property type="term" value="F:DNA-binding transcription factor activity"/>
    <property type="evidence" value="ECO:0007669"/>
    <property type="project" value="InterPro"/>
</dbReference>
<gene>
    <name evidence="8" type="ordered locus">Msil_2325</name>
</gene>
<dbReference type="PRINTS" id="PR00598">
    <property type="entry name" value="HTHMARR"/>
</dbReference>
<feature type="compositionally biased region" description="Basic and acidic residues" evidence="6">
    <location>
        <begin position="144"/>
        <end position="153"/>
    </location>
</feature>
<dbReference type="InterPro" id="IPR036390">
    <property type="entry name" value="WH_DNA-bd_sf"/>
</dbReference>
<dbReference type="GO" id="GO:0005737">
    <property type="term" value="C:cytoplasm"/>
    <property type="evidence" value="ECO:0007669"/>
    <property type="project" value="UniProtKB-SubCell"/>
</dbReference>
<evidence type="ECO:0000256" key="2">
    <source>
        <dbReference type="ARBA" id="ARBA00022490"/>
    </source>
</evidence>
<dbReference type="InterPro" id="IPR000835">
    <property type="entry name" value="HTH_MarR-typ"/>
</dbReference>
<feature type="domain" description="HTH marR-type" evidence="7">
    <location>
        <begin position="10"/>
        <end position="140"/>
    </location>
</feature>
<dbReference type="STRING" id="395965.Msil_2325"/>
<keyword evidence="3" id="KW-0805">Transcription regulation</keyword>
<accession>B8EID7</accession>
<dbReference type="Proteomes" id="UP000002257">
    <property type="component" value="Chromosome"/>
</dbReference>
<dbReference type="HOGENOM" id="CLU_083287_3_0_5"/>
<dbReference type="Pfam" id="PF22381">
    <property type="entry name" value="Staph_reg_Sar_Rot"/>
    <property type="match status" value="1"/>
</dbReference>
<evidence type="ECO:0000256" key="4">
    <source>
        <dbReference type="ARBA" id="ARBA00023125"/>
    </source>
</evidence>
<dbReference type="KEGG" id="msl:Msil_2325"/>
<sequence>MADDELPRVDQQVCFALYSTLHAVNKVYAPLLEPLGLTYPQYLVMLVLWEADDITVKAIGERVYLDSGTLTPLLKRLEASGLLARARDPKDERQVRVSLTQKGGDMRASAKTIPGEIARAMGRSPEDLKAVRKELRRIRNALLGKREKPDKPPKAGSRLDPG</sequence>
<dbReference type="AlphaFoldDB" id="B8EID7"/>
<dbReference type="EMBL" id="CP001280">
    <property type="protein sequence ID" value="ACK51256.1"/>
    <property type="molecule type" value="Genomic_DNA"/>
</dbReference>
<reference evidence="8 9" key="1">
    <citation type="journal article" date="2010" name="J. Bacteriol.">
        <title>Complete genome sequence of the aerobic facultative methanotroph Methylocella silvestris BL2.</title>
        <authorList>
            <person name="Chen Y."/>
            <person name="Crombie A."/>
            <person name="Rahman M.T."/>
            <person name="Dedysh S.N."/>
            <person name="Liesack W."/>
            <person name="Stott M.B."/>
            <person name="Alam M."/>
            <person name="Theisen A.R."/>
            <person name="Murrell J.C."/>
            <person name="Dunfield P.F."/>
        </authorList>
    </citation>
    <scope>NUCLEOTIDE SEQUENCE [LARGE SCALE GENOMIC DNA]</scope>
    <source>
        <strain evidence="9">DSM 15510 / CIP 108128 / LMG 27833 / NCIMB 13906 / BL2</strain>
    </source>
</reference>
<dbReference type="PANTHER" id="PTHR33164:SF5">
    <property type="entry name" value="ORGANIC HYDROPEROXIDE RESISTANCE TRANSCRIPTIONAL REGULATOR"/>
    <property type="match status" value="1"/>
</dbReference>
<dbReference type="InterPro" id="IPR039422">
    <property type="entry name" value="MarR/SlyA-like"/>
</dbReference>
<dbReference type="InterPro" id="IPR055166">
    <property type="entry name" value="Transc_reg_Sar_Rot_HTH"/>
</dbReference>
<evidence type="ECO:0000256" key="5">
    <source>
        <dbReference type="ARBA" id="ARBA00023163"/>
    </source>
</evidence>
<evidence type="ECO:0000256" key="3">
    <source>
        <dbReference type="ARBA" id="ARBA00023015"/>
    </source>
</evidence>
<dbReference type="PANTHER" id="PTHR33164">
    <property type="entry name" value="TRANSCRIPTIONAL REGULATOR, MARR FAMILY"/>
    <property type="match status" value="1"/>
</dbReference>
<dbReference type="SMART" id="SM00347">
    <property type="entry name" value="HTH_MARR"/>
    <property type="match status" value="1"/>
</dbReference>
<protein>
    <submittedName>
        <fullName evidence="8">Transcriptional regulator, MarR family</fullName>
    </submittedName>
</protein>
<dbReference type="InterPro" id="IPR036388">
    <property type="entry name" value="WH-like_DNA-bd_sf"/>
</dbReference>
<dbReference type="eggNOG" id="COG1846">
    <property type="taxonomic scope" value="Bacteria"/>
</dbReference>
<keyword evidence="2" id="KW-0963">Cytoplasm</keyword>
<evidence type="ECO:0000259" key="7">
    <source>
        <dbReference type="PROSITE" id="PS50995"/>
    </source>
</evidence>
<keyword evidence="4" id="KW-0238">DNA-binding</keyword>
<feature type="region of interest" description="Disordered" evidence="6">
    <location>
        <begin position="141"/>
        <end position="162"/>
    </location>
</feature>
<dbReference type="SUPFAM" id="SSF46785">
    <property type="entry name" value="Winged helix' DNA-binding domain"/>
    <property type="match status" value="1"/>
</dbReference>
<organism evidence="8 9">
    <name type="scientific">Methylocella silvestris (strain DSM 15510 / CIP 108128 / LMG 27833 / NCIMB 13906 / BL2)</name>
    <dbReference type="NCBI Taxonomy" id="395965"/>
    <lineage>
        <taxon>Bacteria</taxon>
        <taxon>Pseudomonadati</taxon>
        <taxon>Pseudomonadota</taxon>
        <taxon>Alphaproteobacteria</taxon>
        <taxon>Hyphomicrobiales</taxon>
        <taxon>Beijerinckiaceae</taxon>
        <taxon>Methylocella</taxon>
    </lineage>
</organism>
<dbReference type="RefSeq" id="WP_012591325.1">
    <property type="nucleotide sequence ID" value="NC_011666.1"/>
</dbReference>